<dbReference type="Proteomes" id="UP000316388">
    <property type="component" value="Unassembled WGS sequence"/>
</dbReference>
<dbReference type="EMBL" id="LZDH01000012">
    <property type="protein sequence ID" value="OBS31616.1"/>
    <property type="molecule type" value="Genomic_DNA"/>
</dbReference>
<proteinExistence type="predicted"/>
<evidence type="ECO:0000313" key="1">
    <source>
        <dbReference type="EMBL" id="OBS31616.1"/>
    </source>
</evidence>
<protein>
    <recommendedName>
        <fullName evidence="5">4Fe-4S ferredoxin-type domain-containing protein</fullName>
    </recommendedName>
</protein>
<dbReference type="Proteomes" id="UP000091969">
    <property type="component" value="Unassembled WGS sequence"/>
</dbReference>
<evidence type="ECO:0000313" key="3">
    <source>
        <dbReference type="Proteomes" id="UP000091969"/>
    </source>
</evidence>
<keyword evidence="3" id="KW-1185">Reference proteome</keyword>
<organism evidence="1 3">
    <name type="scientific">Tepidimonas fonticaldi</name>
    <dbReference type="NCBI Taxonomy" id="1101373"/>
    <lineage>
        <taxon>Bacteria</taxon>
        <taxon>Pseudomonadati</taxon>
        <taxon>Pseudomonadota</taxon>
        <taxon>Betaproteobacteria</taxon>
        <taxon>Burkholderiales</taxon>
        <taxon>Tepidimonas</taxon>
    </lineage>
</organism>
<accession>A0A1A6DY62</accession>
<comment type="caution">
    <text evidence="1">The sequence shown here is derived from an EMBL/GenBank/DDBJ whole genome shotgun (WGS) entry which is preliminary data.</text>
</comment>
<evidence type="ECO:0008006" key="5">
    <source>
        <dbReference type="Google" id="ProtNLM"/>
    </source>
</evidence>
<reference evidence="2 4" key="2">
    <citation type="submission" date="2019-07" db="EMBL/GenBank/DDBJ databases">
        <title>Tepidimonas fonticaldi AT-A2 draft genome.</title>
        <authorList>
            <person name="Da Costa M.S."/>
            <person name="Froufe H.J.C."/>
            <person name="Egas C."/>
            <person name="Albuquerque L."/>
        </authorList>
    </citation>
    <scope>NUCLEOTIDE SEQUENCE [LARGE SCALE GENOMIC DNA]</scope>
    <source>
        <strain evidence="2 4">AT-A2</strain>
    </source>
</reference>
<evidence type="ECO:0000313" key="4">
    <source>
        <dbReference type="Proteomes" id="UP000316388"/>
    </source>
</evidence>
<dbReference type="AlphaFoldDB" id="A0A1A6DY62"/>
<gene>
    <name evidence="1" type="ORF">A9O67_00315</name>
    <name evidence="2" type="ORF">Tfont_01298</name>
</gene>
<reference evidence="1 3" key="1">
    <citation type="submission" date="2016-06" db="EMBL/GenBank/DDBJ databases">
        <title>Genome sequence of Tepidimonas fonticaldi PL17.</title>
        <authorList>
            <person name="Pinnaka A.K."/>
        </authorList>
    </citation>
    <scope>NUCLEOTIDE SEQUENCE [LARGE SCALE GENOMIC DNA]</scope>
    <source>
        <strain evidence="1 3">PL17</strain>
    </source>
</reference>
<sequence>MNGPGRVVWIEPDAPAKPAWGAPCNGCGVCCLIEPCPIGLLLSRRRRGPCVALRWVGAERRYRCGAVAAPGEVLGWGQGPWGRGLSALARPVLARWIAAGRGCDCDAQVDPGPGS</sequence>
<dbReference type="OrthoDB" id="8536890at2"/>
<dbReference type="RefSeq" id="WP_068606897.1">
    <property type="nucleotide sequence ID" value="NZ_LZDH01000012.1"/>
</dbReference>
<name>A0A1A6DY62_9BURK</name>
<dbReference type="STRING" id="1101373.A9O67_00315"/>
<evidence type="ECO:0000313" key="2">
    <source>
        <dbReference type="EMBL" id="TSE37202.1"/>
    </source>
</evidence>
<dbReference type="EMBL" id="VJOO01000009">
    <property type="protein sequence ID" value="TSE37202.1"/>
    <property type="molecule type" value="Genomic_DNA"/>
</dbReference>